<protein>
    <submittedName>
        <fullName evidence="4">Uncharacterized protein LOC101850796</fullName>
    </submittedName>
</protein>
<dbReference type="SUPFAM" id="SSF47473">
    <property type="entry name" value="EF-hand"/>
    <property type="match status" value="1"/>
</dbReference>
<keyword evidence="2" id="KW-0732">Signal</keyword>
<reference evidence="4" key="1">
    <citation type="submission" date="2025-08" db="UniProtKB">
        <authorList>
            <consortium name="RefSeq"/>
        </authorList>
    </citation>
    <scope>IDENTIFICATION</scope>
</reference>
<gene>
    <name evidence="4" type="primary">LOC101850796</name>
</gene>
<feature type="region of interest" description="Disordered" evidence="1">
    <location>
        <begin position="49"/>
        <end position="80"/>
    </location>
</feature>
<evidence type="ECO:0000313" key="4">
    <source>
        <dbReference type="RefSeq" id="XP_005096322.1"/>
    </source>
</evidence>
<evidence type="ECO:0000256" key="1">
    <source>
        <dbReference type="SAM" id="MobiDB-lite"/>
    </source>
</evidence>
<feature type="chain" id="PRO_5045428482" evidence="2">
    <location>
        <begin position="19"/>
        <end position="302"/>
    </location>
</feature>
<proteinExistence type="predicted"/>
<accession>A0ABM0JL77</accession>
<evidence type="ECO:0000313" key="3">
    <source>
        <dbReference type="Proteomes" id="UP000694888"/>
    </source>
</evidence>
<feature type="compositionally biased region" description="Pro residues" evidence="1">
    <location>
        <begin position="49"/>
        <end position="75"/>
    </location>
</feature>
<organism evidence="3 4">
    <name type="scientific">Aplysia californica</name>
    <name type="common">California sea hare</name>
    <dbReference type="NCBI Taxonomy" id="6500"/>
    <lineage>
        <taxon>Eukaryota</taxon>
        <taxon>Metazoa</taxon>
        <taxon>Spiralia</taxon>
        <taxon>Lophotrochozoa</taxon>
        <taxon>Mollusca</taxon>
        <taxon>Gastropoda</taxon>
        <taxon>Heterobranchia</taxon>
        <taxon>Euthyneura</taxon>
        <taxon>Tectipleura</taxon>
        <taxon>Aplysiida</taxon>
        <taxon>Aplysioidea</taxon>
        <taxon>Aplysiidae</taxon>
        <taxon>Aplysia</taxon>
    </lineage>
</organism>
<feature type="signal peptide" evidence="2">
    <location>
        <begin position="1"/>
        <end position="18"/>
    </location>
</feature>
<sequence length="302" mass="31992">MFRLLCSVLLLVVAPCMGHFWGGIHGGLLGGPFDGPFGGPFGSWPFPPPGLFSPGFPTTPQPIQVPQPQPQPQPQPNAGCPRVASACTGRAARISNSLVGDLIQNTIKNTDQNGDGTVTVAEQIQDAINSYDTKTTDGCVTREEWLAARRDLGFSDELSAALIDNYATPSCSGFLVGSLVSSPSESVDFYTNVQFQTLIDLCEGQQDLYNTSCNCAQLPASCRDNRFSGLASCSAYLPKITSRKECVFGNAPATPTTQGAPTGTAPGSTNLTNLQQICSQARAAGSRNPFLLRICATLPRRN</sequence>
<evidence type="ECO:0000256" key="2">
    <source>
        <dbReference type="SAM" id="SignalP"/>
    </source>
</evidence>
<dbReference type="GeneID" id="101850796"/>
<keyword evidence="3" id="KW-1185">Reference proteome</keyword>
<dbReference type="Proteomes" id="UP000694888">
    <property type="component" value="Unplaced"/>
</dbReference>
<dbReference type="InterPro" id="IPR011992">
    <property type="entry name" value="EF-hand-dom_pair"/>
</dbReference>
<dbReference type="RefSeq" id="XP_005096322.1">
    <property type="nucleotide sequence ID" value="XM_005096265.3"/>
</dbReference>
<name>A0ABM0JL77_APLCA</name>